<organism evidence="5 6">
    <name type="scientific">Virgisporangium aliadipatigenens</name>
    <dbReference type="NCBI Taxonomy" id="741659"/>
    <lineage>
        <taxon>Bacteria</taxon>
        <taxon>Bacillati</taxon>
        <taxon>Actinomycetota</taxon>
        <taxon>Actinomycetes</taxon>
        <taxon>Micromonosporales</taxon>
        <taxon>Micromonosporaceae</taxon>
        <taxon>Virgisporangium</taxon>
    </lineage>
</organism>
<dbReference type="Gene3D" id="2.80.10.50">
    <property type="match status" value="1"/>
</dbReference>
<dbReference type="PROSITE" id="PS50231">
    <property type="entry name" value="RICIN_B_LECTIN"/>
    <property type="match status" value="1"/>
</dbReference>
<dbReference type="PANTHER" id="PTHR12993">
    <property type="entry name" value="N-ACETYLGLUCOSAMINYL-PHOSPHATIDYLINOSITOL DE-N-ACETYLASE-RELATED"/>
    <property type="match status" value="1"/>
</dbReference>
<keyword evidence="5" id="KW-0449">Lipoprotein</keyword>
<dbReference type="GO" id="GO:0016137">
    <property type="term" value="P:glycoside metabolic process"/>
    <property type="evidence" value="ECO:0007669"/>
    <property type="project" value="UniProtKB-ARBA"/>
</dbReference>
<evidence type="ECO:0000256" key="1">
    <source>
        <dbReference type="ARBA" id="ARBA00022833"/>
    </source>
</evidence>
<dbReference type="InterPro" id="IPR035992">
    <property type="entry name" value="Ricin_B-like_lectins"/>
</dbReference>
<dbReference type="EMBL" id="BOPF01000071">
    <property type="protein sequence ID" value="GIJ52260.1"/>
    <property type="molecule type" value="Genomic_DNA"/>
</dbReference>
<dbReference type="GO" id="GO:0000225">
    <property type="term" value="F:N-acetylglucosaminylphosphatidylinositol deacetylase activity"/>
    <property type="evidence" value="ECO:0007669"/>
    <property type="project" value="TreeGrafter"/>
</dbReference>
<dbReference type="SUPFAM" id="SSF50370">
    <property type="entry name" value="Ricin B-like lectins"/>
    <property type="match status" value="1"/>
</dbReference>
<sequence length="427" mass="46247">MNRLVMMAMAFLPLTVAAVVSVESAAAAPAGPCSVQIVAHEDDDLLFMNPDIQNDIRAGRCVRTVYLTAGDAGRDSRYWSARENGEKAAYATMAGRANDWRDRTISVAGRDVRVSQLAGTPVELVFLRLPDGFDGRGSDTYGGQSLQKLWEGHLPRLTTVDGAAGYTRQELVDVLHGLLVEAGADVVRMQDFRGDSGAIGVDGGDRDHHDHHAAAYFAYAAHRLYGTPHRTTAYRGYSISELPANVSGTDLSLKKTTFYAYAPFDELLGCKDDRTCDADPTNGGAPSVYRPWLERQYTVDGPAADGSVELRALSTRCLDVRDFSSVNGTPVQLWDCAGSANQRWTFATDSTLRGYAGKCLQADPAGTSAQIWNCTGAASQRWTLTDAGELRNADGRCLDLRDADLPNGSPGEMRPCTGEPRQKWRAV</sequence>
<evidence type="ECO:0000313" key="6">
    <source>
        <dbReference type="Proteomes" id="UP000619260"/>
    </source>
</evidence>
<dbReference type="Gene3D" id="3.40.50.10320">
    <property type="entry name" value="LmbE-like"/>
    <property type="match status" value="1"/>
</dbReference>
<accession>A0A8J3YYU4</accession>
<comment type="caution">
    <text evidence="5">The sequence shown here is derived from an EMBL/GenBank/DDBJ whole genome shotgun (WGS) entry which is preliminary data.</text>
</comment>
<evidence type="ECO:0000256" key="2">
    <source>
        <dbReference type="SAM" id="MobiDB-lite"/>
    </source>
</evidence>
<dbReference type="PANTHER" id="PTHR12993:SF23">
    <property type="entry name" value="N-ACETYLGLUCOSAMINYLPHOSPHATIDYLINOSITOL DEACETYLASE"/>
    <property type="match status" value="1"/>
</dbReference>
<proteinExistence type="predicted"/>
<protein>
    <submittedName>
        <fullName evidence="5">Lipoprotein</fullName>
    </submittedName>
</protein>
<feature type="signal peptide" evidence="3">
    <location>
        <begin position="1"/>
        <end position="17"/>
    </location>
</feature>
<dbReference type="InterPro" id="IPR000772">
    <property type="entry name" value="Ricin_B_lectin"/>
</dbReference>
<dbReference type="Pfam" id="PF00652">
    <property type="entry name" value="Ricin_B_lectin"/>
    <property type="match status" value="1"/>
</dbReference>
<evidence type="ECO:0000256" key="3">
    <source>
        <dbReference type="SAM" id="SignalP"/>
    </source>
</evidence>
<keyword evidence="6" id="KW-1185">Reference proteome</keyword>
<dbReference type="InterPro" id="IPR024078">
    <property type="entry name" value="LmbE-like_dom_sf"/>
</dbReference>
<dbReference type="InterPro" id="IPR003737">
    <property type="entry name" value="GlcNAc_PI_deacetylase-related"/>
</dbReference>
<keyword evidence="1" id="KW-0862">Zinc</keyword>
<feature type="domain" description="Ricin B lectin" evidence="4">
    <location>
        <begin position="306"/>
        <end position="427"/>
    </location>
</feature>
<dbReference type="SMART" id="SM00458">
    <property type="entry name" value="RICIN"/>
    <property type="match status" value="1"/>
</dbReference>
<feature type="chain" id="PRO_5039280740" evidence="3">
    <location>
        <begin position="18"/>
        <end position="427"/>
    </location>
</feature>
<dbReference type="SUPFAM" id="SSF102588">
    <property type="entry name" value="LmbE-like"/>
    <property type="match status" value="1"/>
</dbReference>
<evidence type="ECO:0000259" key="4">
    <source>
        <dbReference type="SMART" id="SM00458"/>
    </source>
</evidence>
<gene>
    <name evidence="5" type="ORF">Val02_91460</name>
</gene>
<dbReference type="AlphaFoldDB" id="A0A8J3YYU4"/>
<feature type="region of interest" description="Disordered" evidence="2">
    <location>
        <begin position="404"/>
        <end position="427"/>
    </location>
</feature>
<reference evidence="5" key="1">
    <citation type="submission" date="2021-01" db="EMBL/GenBank/DDBJ databases">
        <title>Whole genome shotgun sequence of Virgisporangium aliadipatigenens NBRC 105644.</title>
        <authorList>
            <person name="Komaki H."/>
            <person name="Tamura T."/>
        </authorList>
    </citation>
    <scope>NUCLEOTIDE SEQUENCE</scope>
    <source>
        <strain evidence="5">NBRC 105644</strain>
    </source>
</reference>
<dbReference type="Pfam" id="PF02585">
    <property type="entry name" value="PIG-L"/>
    <property type="match status" value="1"/>
</dbReference>
<name>A0A8J3YYU4_9ACTN</name>
<dbReference type="Proteomes" id="UP000619260">
    <property type="component" value="Unassembled WGS sequence"/>
</dbReference>
<keyword evidence="3" id="KW-0732">Signal</keyword>
<dbReference type="RefSeq" id="WP_203905658.1">
    <property type="nucleotide sequence ID" value="NZ_BOPF01000071.1"/>
</dbReference>
<evidence type="ECO:0000313" key="5">
    <source>
        <dbReference type="EMBL" id="GIJ52260.1"/>
    </source>
</evidence>